<feature type="compositionally biased region" description="Low complexity" evidence="4">
    <location>
        <begin position="335"/>
        <end position="344"/>
    </location>
</feature>
<keyword evidence="1" id="KW-0808">Transferase</keyword>
<reference evidence="6 7" key="1">
    <citation type="submission" date="2024-10" db="EMBL/GenBank/DDBJ databases">
        <authorList>
            <person name="Kim D."/>
        </authorList>
    </citation>
    <scope>NUCLEOTIDE SEQUENCE [LARGE SCALE GENOMIC DNA]</scope>
    <source>
        <strain evidence="6">BH-2024</strain>
    </source>
</reference>
<comment type="caution">
    <text evidence="6">The sequence shown here is derived from an EMBL/GenBank/DDBJ whole genome shotgun (WGS) entry which is preliminary data.</text>
</comment>
<name>A0ABD2K4R2_9BILA</name>
<dbReference type="Pfam" id="PF00583">
    <property type="entry name" value="Acetyltransf_1"/>
    <property type="match status" value="1"/>
</dbReference>
<dbReference type="InterPro" id="IPR016181">
    <property type="entry name" value="Acyl_CoA_acyltransferase"/>
</dbReference>
<evidence type="ECO:0000256" key="2">
    <source>
        <dbReference type="ARBA" id="ARBA00023315"/>
    </source>
</evidence>
<dbReference type="Proteomes" id="UP001620626">
    <property type="component" value="Unassembled WGS sequence"/>
</dbReference>
<evidence type="ECO:0000256" key="1">
    <source>
        <dbReference type="ARBA" id="ARBA00022679"/>
    </source>
</evidence>
<feature type="domain" description="N-acetyltransferase" evidence="5">
    <location>
        <begin position="146"/>
        <end position="301"/>
    </location>
</feature>
<dbReference type="GO" id="GO:0005737">
    <property type="term" value="C:cytoplasm"/>
    <property type="evidence" value="ECO:0007669"/>
    <property type="project" value="UniProtKB-ARBA"/>
</dbReference>
<evidence type="ECO:0000256" key="3">
    <source>
        <dbReference type="ARBA" id="ARBA00024025"/>
    </source>
</evidence>
<evidence type="ECO:0000313" key="7">
    <source>
        <dbReference type="Proteomes" id="UP001620626"/>
    </source>
</evidence>
<feature type="region of interest" description="Disordered" evidence="4">
    <location>
        <begin position="306"/>
        <end position="347"/>
    </location>
</feature>
<feature type="region of interest" description="Disordered" evidence="4">
    <location>
        <begin position="77"/>
        <end position="107"/>
    </location>
</feature>
<protein>
    <recommendedName>
        <fullName evidence="5">N-acetyltransferase domain-containing protein</fullName>
    </recommendedName>
</protein>
<comment type="similarity">
    <text evidence="3">Belongs to the acetyltransferase family. MAK3 subfamily.</text>
</comment>
<sequence length="375" mass="41658">MPFSSDSAGASQSTASSSSTSSSSTSFVNSSKAKPAKLLQVDIFPLSLPPRGDGAVHSGADAENGVVVDDAVSGGVAVAHPPRSRQDVGNDDNENGGAVADEEDTLTEEEQLLARQFSNATSLFDVEVPLFSDGYPRPTATDRRRVRIDRYRDGALPDIMRLIGRELSEPYSVYTYLYFIHQWPDLCVLAIDCADEQIVGAILCKLDRNALDERDCILSRGYIGMLAVEESYRGHGIGTRLIRTVIELLRRQGCNEVLLETEVSNARSLSLYGRLGFIRDARLYRYYLNGGDAFRLKLFLEQQPQPRSTTNDYHHHHHHHHNCYQHPDHDHHQQSSSSSTTKTTTNDKEECCGCYDDDCRFSHCLSSNSSPNTIQ</sequence>
<dbReference type="EMBL" id="JBICBT010000839">
    <property type="protein sequence ID" value="KAL3097599.1"/>
    <property type="molecule type" value="Genomic_DNA"/>
</dbReference>
<keyword evidence="2" id="KW-0012">Acyltransferase</keyword>
<evidence type="ECO:0000259" key="5">
    <source>
        <dbReference type="PROSITE" id="PS51186"/>
    </source>
</evidence>
<dbReference type="InterPro" id="IPR044542">
    <property type="entry name" value="NAA30-like"/>
</dbReference>
<dbReference type="InterPro" id="IPR000182">
    <property type="entry name" value="GNAT_dom"/>
</dbReference>
<dbReference type="SUPFAM" id="SSF55729">
    <property type="entry name" value="Acyl-CoA N-acyltransferases (Nat)"/>
    <property type="match status" value="1"/>
</dbReference>
<dbReference type="Gene3D" id="3.40.630.30">
    <property type="match status" value="1"/>
</dbReference>
<dbReference type="CDD" id="cd04301">
    <property type="entry name" value="NAT_SF"/>
    <property type="match status" value="1"/>
</dbReference>
<feature type="compositionally biased region" description="Low complexity" evidence="4">
    <location>
        <begin position="1"/>
        <end position="31"/>
    </location>
</feature>
<gene>
    <name evidence="6" type="ORF">niasHT_023399</name>
</gene>
<dbReference type="GO" id="GO:0016746">
    <property type="term" value="F:acyltransferase activity"/>
    <property type="evidence" value="ECO:0007669"/>
    <property type="project" value="UniProtKB-KW"/>
</dbReference>
<dbReference type="PANTHER" id="PTHR45896:SF1">
    <property type="entry name" value="N-ALPHA-ACETYLTRANSFERASE 30"/>
    <property type="match status" value="1"/>
</dbReference>
<feature type="region of interest" description="Disordered" evidence="4">
    <location>
        <begin position="1"/>
        <end position="33"/>
    </location>
</feature>
<feature type="compositionally biased region" description="Basic residues" evidence="4">
    <location>
        <begin position="314"/>
        <end position="323"/>
    </location>
</feature>
<feature type="compositionally biased region" description="Acidic residues" evidence="4">
    <location>
        <begin position="89"/>
        <end position="107"/>
    </location>
</feature>
<dbReference type="PROSITE" id="PS51186">
    <property type="entry name" value="GNAT"/>
    <property type="match status" value="1"/>
</dbReference>
<evidence type="ECO:0000256" key="4">
    <source>
        <dbReference type="SAM" id="MobiDB-lite"/>
    </source>
</evidence>
<dbReference type="AlphaFoldDB" id="A0ABD2K4R2"/>
<keyword evidence="7" id="KW-1185">Reference proteome</keyword>
<accession>A0ABD2K4R2</accession>
<dbReference type="PANTHER" id="PTHR45896">
    <property type="entry name" value="N-ALPHA-ACETYLTRANSFERASE 30"/>
    <property type="match status" value="1"/>
</dbReference>
<organism evidence="6 7">
    <name type="scientific">Heterodera trifolii</name>
    <dbReference type="NCBI Taxonomy" id="157864"/>
    <lineage>
        <taxon>Eukaryota</taxon>
        <taxon>Metazoa</taxon>
        <taxon>Ecdysozoa</taxon>
        <taxon>Nematoda</taxon>
        <taxon>Chromadorea</taxon>
        <taxon>Rhabditida</taxon>
        <taxon>Tylenchina</taxon>
        <taxon>Tylenchomorpha</taxon>
        <taxon>Tylenchoidea</taxon>
        <taxon>Heteroderidae</taxon>
        <taxon>Heteroderinae</taxon>
        <taxon>Heterodera</taxon>
    </lineage>
</organism>
<evidence type="ECO:0000313" key="6">
    <source>
        <dbReference type="EMBL" id="KAL3097599.1"/>
    </source>
</evidence>
<proteinExistence type="inferred from homology"/>